<keyword evidence="3" id="KW-1185">Reference proteome</keyword>
<evidence type="ECO:0000313" key="2">
    <source>
        <dbReference type="EMBL" id="TAA40959.1"/>
    </source>
</evidence>
<dbReference type="EMBL" id="SHLY01000008">
    <property type="protein sequence ID" value="TAA40959.1"/>
    <property type="molecule type" value="Genomic_DNA"/>
</dbReference>
<evidence type="ECO:0000313" key="3">
    <source>
        <dbReference type="Proteomes" id="UP000292544"/>
    </source>
</evidence>
<evidence type="ECO:0000256" key="1">
    <source>
        <dbReference type="SAM" id="SignalP"/>
    </source>
</evidence>
<gene>
    <name evidence="2" type="ORF">EXY25_16770</name>
</gene>
<accession>A0ABY1WL17</accession>
<keyword evidence="1" id="KW-0732">Signal</keyword>
<organism evidence="2 3">
    <name type="scientific">Corallincola spongiicola</name>
    <dbReference type="NCBI Taxonomy" id="2520508"/>
    <lineage>
        <taxon>Bacteria</taxon>
        <taxon>Pseudomonadati</taxon>
        <taxon>Pseudomonadota</taxon>
        <taxon>Gammaproteobacteria</taxon>
        <taxon>Alteromonadales</taxon>
        <taxon>Psychromonadaceae</taxon>
        <taxon>Corallincola</taxon>
    </lineage>
</organism>
<comment type="caution">
    <text evidence="2">The sequence shown here is derived from an EMBL/GenBank/DDBJ whole genome shotgun (WGS) entry which is preliminary data.</text>
</comment>
<sequence>MNKFVNTLIAATAMLTTSFGAFAGVMYTNTGLASADTTLTFDEVVLADGTALTNQYSAFGITFAGAFYNPQAQAFPPATDGNQIGNFFPAASPWSIMFDNDIEEAAFGIATNPNSTLVEVLLDSVVVDFASANTDFDGTDFFQITGLVFDEIRLTTTGDMLALVDNLQFSAKSDVPEPVSVALLGLLLAGLGYSRRSV</sequence>
<feature type="chain" id="PRO_5045974355" evidence="1">
    <location>
        <begin position="24"/>
        <end position="198"/>
    </location>
</feature>
<dbReference type="NCBIfam" id="TIGR02595">
    <property type="entry name" value="PEP_CTERM"/>
    <property type="match status" value="1"/>
</dbReference>
<proteinExistence type="predicted"/>
<reference evidence="3" key="1">
    <citation type="submission" date="2019-02" db="EMBL/GenBank/DDBJ databases">
        <title>Draft genome sequence of Muricauda sp. 176CP4-71.</title>
        <authorList>
            <person name="Park J.-S."/>
        </authorList>
    </citation>
    <scope>NUCLEOTIDE SEQUENCE [LARGE SCALE GENOMIC DNA]</scope>
    <source>
        <strain evidence="3">176GS2-150</strain>
    </source>
</reference>
<feature type="signal peptide" evidence="1">
    <location>
        <begin position="1"/>
        <end position="23"/>
    </location>
</feature>
<dbReference type="Proteomes" id="UP000292544">
    <property type="component" value="Unassembled WGS sequence"/>
</dbReference>
<dbReference type="InterPro" id="IPR013424">
    <property type="entry name" value="Ice-binding_C"/>
</dbReference>
<dbReference type="RefSeq" id="WP_130567774.1">
    <property type="nucleotide sequence ID" value="NZ_SHLY01000008.1"/>
</dbReference>
<name>A0ABY1WL17_9GAMM</name>
<protein>
    <submittedName>
        <fullName evidence="2">PEP-CTERM sorting domain-containing protein</fullName>
    </submittedName>
</protein>